<dbReference type="Gene3D" id="1.10.3630.10">
    <property type="entry name" value="yeast vps74-n-term truncation variant domain like"/>
    <property type="match status" value="1"/>
</dbReference>
<evidence type="ECO:0000256" key="4">
    <source>
        <dbReference type="ARBA" id="ARBA00023136"/>
    </source>
</evidence>
<proteinExistence type="predicted"/>
<keyword evidence="2" id="KW-0333">Golgi apparatus</keyword>
<keyword evidence="3" id="KW-0446">Lipid-binding</keyword>
<name>A0A1H6CWW8_9ACTN</name>
<dbReference type="GO" id="GO:0070273">
    <property type="term" value="F:phosphatidylinositol-4-phosphate binding"/>
    <property type="evidence" value="ECO:0007669"/>
    <property type="project" value="InterPro"/>
</dbReference>
<dbReference type="Proteomes" id="UP000236732">
    <property type="component" value="Unassembled WGS sequence"/>
</dbReference>
<evidence type="ECO:0000256" key="3">
    <source>
        <dbReference type="ARBA" id="ARBA00023121"/>
    </source>
</evidence>
<evidence type="ECO:0000313" key="5">
    <source>
        <dbReference type="EMBL" id="SEG77324.1"/>
    </source>
</evidence>
<comment type="subcellular location">
    <subcellularLocation>
        <location evidence="1">Golgi apparatus membrane</location>
        <topology evidence="1">Peripheral membrane protein</topology>
        <orientation evidence="1">Cytoplasmic side</orientation>
    </subcellularLocation>
</comment>
<dbReference type="Pfam" id="PF05719">
    <property type="entry name" value="GPP34"/>
    <property type="match status" value="1"/>
</dbReference>
<dbReference type="OrthoDB" id="4962633at2"/>
<keyword evidence="6" id="KW-1185">Reference proteome</keyword>
<evidence type="ECO:0000256" key="1">
    <source>
        <dbReference type="ARBA" id="ARBA00004255"/>
    </source>
</evidence>
<keyword evidence="4" id="KW-0472">Membrane</keyword>
<gene>
    <name evidence="5" type="ORF">SAMN05444920_104474</name>
</gene>
<dbReference type="GO" id="GO:0012505">
    <property type="term" value="C:endomembrane system"/>
    <property type="evidence" value="ECO:0007669"/>
    <property type="project" value="UniProtKB-ARBA"/>
</dbReference>
<dbReference type="GO" id="GO:0043001">
    <property type="term" value="P:Golgi to plasma membrane protein transport"/>
    <property type="evidence" value="ECO:0007669"/>
    <property type="project" value="TreeGrafter"/>
</dbReference>
<reference evidence="5 6" key="1">
    <citation type="submission" date="2016-10" db="EMBL/GenBank/DDBJ databases">
        <authorList>
            <person name="de Groot N.N."/>
        </authorList>
    </citation>
    <scope>NUCLEOTIDE SEQUENCE [LARGE SCALE GENOMIC DNA]</scope>
    <source>
        <strain evidence="5 6">CGMCC 4.7037</strain>
    </source>
</reference>
<dbReference type="InterPro" id="IPR008628">
    <property type="entry name" value="GPP34-like"/>
</dbReference>
<dbReference type="PANTHER" id="PTHR12704">
    <property type="entry name" value="TRANS-GOLGI PROTEIN GMX33"/>
    <property type="match status" value="1"/>
</dbReference>
<dbReference type="GO" id="GO:0006890">
    <property type="term" value="P:retrograde vesicle-mediated transport, Golgi to endoplasmic reticulum"/>
    <property type="evidence" value="ECO:0007669"/>
    <property type="project" value="TreeGrafter"/>
</dbReference>
<organism evidence="5 6">
    <name type="scientific">Nonomuraea solani</name>
    <dbReference type="NCBI Taxonomy" id="1144553"/>
    <lineage>
        <taxon>Bacteria</taxon>
        <taxon>Bacillati</taxon>
        <taxon>Actinomycetota</taxon>
        <taxon>Actinomycetes</taxon>
        <taxon>Streptosporangiales</taxon>
        <taxon>Streptosporangiaceae</taxon>
        <taxon>Nonomuraea</taxon>
    </lineage>
</organism>
<dbReference type="AlphaFoldDB" id="A0A1H6CWW8"/>
<sequence>MRVTIAEELLLLAHNEKEGRQLINSIQLDPALAGAILAELAVNGRVELTEKKLTVKDPTPLGDAELDATLARIVADGKDRTPSWWVQRLQSHKLRHRLLERLADAGVLTEERGKVLGIFPTRRWPEAQPGVEADIRERISAVLAGAEPDPRTGVLIAITKVVGLTRKIFPNASKERVKEITEGAWAAEAVAKTIAAINAGVVITTTVTVVAIS</sequence>
<dbReference type="GO" id="GO:0048194">
    <property type="term" value="P:Golgi vesicle budding"/>
    <property type="evidence" value="ECO:0007669"/>
    <property type="project" value="TreeGrafter"/>
</dbReference>
<evidence type="ECO:0000313" key="6">
    <source>
        <dbReference type="Proteomes" id="UP000236732"/>
    </source>
</evidence>
<dbReference type="EMBL" id="FNVT01000004">
    <property type="protein sequence ID" value="SEG77324.1"/>
    <property type="molecule type" value="Genomic_DNA"/>
</dbReference>
<dbReference type="PANTHER" id="PTHR12704:SF2">
    <property type="entry name" value="GOLGI PHOSPHOPROTEIN 3 HOMOLOG SAURON"/>
    <property type="match status" value="1"/>
</dbReference>
<dbReference type="GO" id="GO:0007030">
    <property type="term" value="P:Golgi organization"/>
    <property type="evidence" value="ECO:0007669"/>
    <property type="project" value="TreeGrafter"/>
</dbReference>
<dbReference type="GO" id="GO:0005829">
    <property type="term" value="C:cytosol"/>
    <property type="evidence" value="ECO:0007669"/>
    <property type="project" value="TreeGrafter"/>
</dbReference>
<protein>
    <submittedName>
        <fullName evidence="5">Golgi phosphoprotein 3 (GPP34)</fullName>
    </submittedName>
</protein>
<accession>A0A1H6CWW8</accession>
<dbReference type="InterPro" id="IPR038261">
    <property type="entry name" value="GPP34-like_sf"/>
</dbReference>
<evidence type="ECO:0000256" key="2">
    <source>
        <dbReference type="ARBA" id="ARBA00023034"/>
    </source>
</evidence>
<dbReference type="RefSeq" id="WP_103956988.1">
    <property type="nucleotide sequence ID" value="NZ_FNVT01000004.1"/>
</dbReference>